<evidence type="ECO:0000256" key="1">
    <source>
        <dbReference type="SAM" id="MobiDB-lite"/>
    </source>
</evidence>
<dbReference type="OrthoDB" id="10479855at2759"/>
<reference evidence="3" key="1">
    <citation type="journal article" date="2016" name="Genome Announc.">
        <title>Draft genome sequences of fungus Aspergillus calidoustus.</title>
        <authorList>
            <person name="Horn F."/>
            <person name="Linde J."/>
            <person name="Mattern D.J."/>
            <person name="Walther G."/>
            <person name="Guthke R."/>
            <person name="Scherlach K."/>
            <person name="Martin K."/>
            <person name="Brakhage A.A."/>
            <person name="Petzke L."/>
            <person name="Valiante V."/>
        </authorList>
    </citation>
    <scope>NUCLEOTIDE SEQUENCE [LARGE SCALE GENOMIC DNA]</scope>
    <source>
        <strain evidence="3">SF006504</strain>
    </source>
</reference>
<gene>
    <name evidence="2" type="ORF">ASPCAL02678</name>
</gene>
<dbReference type="AlphaFoldDB" id="A0A0U4ZVY9"/>
<name>A0A0U4ZVY9_ASPCI</name>
<organism evidence="2 3">
    <name type="scientific">Aspergillus calidoustus</name>
    <dbReference type="NCBI Taxonomy" id="454130"/>
    <lineage>
        <taxon>Eukaryota</taxon>
        <taxon>Fungi</taxon>
        <taxon>Dikarya</taxon>
        <taxon>Ascomycota</taxon>
        <taxon>Pezizomycotina</taxon>
        <taxon>Eurotiomycetes</taxon>
        <taxon>Eurotiomycetidae</taxon>
        <taxon>Eurotiales</taxon>
        <taxon>Aspergillaceae</taxon>
        <taxon>Aspergillus</taxon>
        <taxon>Aspergillus subgen. Nidulantes</taxon>
    </lineage>
</organism>
<feature type="region of interest" description="Disordered" evidence="1">
    <location>
        <begin position="1"/>
        <end position="34"/>
    </location>
</feature>
<sequence length="173" mass="19969">MAASAQTGPDNAPRTVRDLPENTRLRSGLPTHKGYDAVQDTNRVLKARKAKCKCGEQGYMRKKVRKAIAVQGDWLPASKRFISQLQYIELEQYRIYLKIIEARRDDHYDSQTIAEAIQMLDRQNPLAWMDDETVDIMKEHENDIDGCKELDWFMQIANVETVRESIALEKELG</sequence>
<dbReference type="Proteomes" id="UP000054771">
    <property type="component" value="Unassembled WGS sequence"/>
</dbReference>
<feature type="compositionally biased region" description="Basic and acidic residues" evidence="1">
    <location>
        <begin position="15"/>
        <end position="24"/>
    </location>
</feature>
<proteinExistence type="predicted"/>
<evidence type="ECO:0000313" key="3">
    <source>
        <dbReference type="Proteomes" id="UP000054771"/>
    </source>
</evidence>
<accession>A0A0U4ZVY9</accession>
<evidence type="ECO:0000313" key="2">
    <source>
        <dbReference type="EMBL" id="CEN60237.1"/>
    </source>
</evidence>
<protein>
    <submittedName>
        <fullName evidence="2">Uncharacterized protein</fullName>
    </submittedName>
</protein>
<dbReference type="EMBL" id="CDMC01000002">
    <property type="protein sequence ID" value="CEN60237.1"/>
    <property type="molecule type" value="Genomic_DNA"/>
</dbReference>
<keyword evidence="3" id="KW-1185">Reference proteome</keyword>